<dbReference type="Gene3D" id="6.10.340.10">
    <property type="match status" value="1"/>
</dbReference>
<organism evidence="8 9">
    <name type="scientific">Sphingomonas ginsenosidivorax</name>
    <dbReference type="NCBI Taxonomy" id="862135"/>
    <lineage>
        <taxon>Bacteria</taxon>
        <taxon>Pseudomonadati</taxon>
        <taxon>Pseudomonadota</taxon>
        <taxon>Alphaproteobacteria</taxon>
        <taxon>Sphingomonadales</taxon>
        <taxon>Sphingomonadaceae</taxon>
        <taxon>Sphingomonas</taxon>
    </lineage>
</organism>
<dbReference type="PROSITE" id="PS50111">
    <property type="entry name" value="CHEMOTAXIS_TRANSDUC_2"/>
    <property type="match status" value="1"/>
</dbReference>
<dbReference type="Pfam" id="PF00015">
    <property type="entry name" value="MCPsignal"/>
    <property type="match status" value="1"/>
</dbReference>
<dbReference type="SMART" id="SM00283">
    <property type="entry name" value="MA"/>
    <property type="match status" value="1"/>
</dbReference>
<dbReference type="GO" id="GO:0016020">
    <property type="term" value="C:membrane"/>
    <property type="evidence" value="ECO:0007669"/>
    <property type="project" value="InterPro"/>
</dbReference>
<gene>
    <name evidence="8" type="ORF">FSB78_03715</name>
</gene>
<dbReference type="Proteomes" id="UP000321250">
    <property type="component" value="Unassembled WGS sequence"/>
</dbReference>
<evidence type="ECO:0000256" key="1">
    <source>
        <dbReference type="ARBA" id="ARBA00023224"/>
    </source>
</evidence>
<comment type="caution">
    <text evidence="8">The sequence shown here is derived from an EMBL/GenBank/DDBJ whole genome shotgun (WGS) entry which is preliminary data.</text>
</comment>
<dbReference type="EMBL" id="VOQR01000001">
    <property type="protein sequence ID" value="TXC70151.1"/>
    <property type="molecule type" value="Genomic_DNA"/>
</dbReference>
<keyword evidence="5" id="KW-1133">Transmembrane helix</keyword>
<evidence type="ECO:0000259" key="7">
    <source>
        <dbReference type="PROSITE" id="PS50885"/>
    </source>
</evidence>
<dbReference type="PROSITE" id="PS50885">
    <property type="entry name" value="HAMP"/>
    <property type="match status" value="1"/>
</dbReference>
<keyword evidence="1 3" id="KW-0807">Transducer</keyword>
<reference evidence="8 9" key="1">
    <citation type="journal article" date="2013" name="Antonie Van Leeuwenhoek">
        <title>Sphingomonas ginsenosidivorax sp. nov., with the ability to transform ginsenosides.</title>
        <authorList>
            <person name="Jin X.F."/>
            <person name="Kim J.K."/>
            <person name="Liu Q.M."/>
            <person name="Kang M.S."/>
            <person name="He D."/>
            <person name="Jin F.X."/>
            <person name="Kim S.C."/>
            <person name="Im W.T."/>
        </authorList>
    </citation>
    <scope>NUCLEOTIDE SEQUENCE [LARGE SCALE GENOMIC DNA]</scope>
    <source>
        <strain evidence="8 9">KHI67</strain>
    </source>
</reference>
<dbReference type="PANTHER" id="PTHR32089:SF112">
    <property type="entry name" value="LYSOZYME-LIKE PROTEIN-RELATED"/>
    <property type="match status" value="1"/>
</dbReference>
<name>A0A5C6UD66_9SPHN</name>
<feature type="domain" description="HAMP" evidence="7">
    <location>
        <begin position="216"/>
        <end position="269"/>
    </location>
</feature>
<dbReference type="SMART" id="SM00304">
    <property type="entry name" value="HAMP"/>
    <property type="match status" value="1"/>
</dbReference>
<feature type="transmembrane region" description="Helical" evidence="5">
    <location>
        <begin position="17"/>
        <end position="36"/>
    </location>
</feature>
<comment type="similarity">
    <text evidence="2">Belongs to the methyl-accepting chemotaxis (MCP) protein family.</text>
</comment>
<evidence type="ECO:0000313" key="9">
    <source>
        <dbReference type="Proteomes" id="UP000321250"/>
    </source>
</evidence>
<dbReference type="PANTHER" id="PTHR32089">
    <property type="entry name" value="METHYL-ACCEPTING CHEMOTAXIS PROTEIN MCPB"/>
    <property type="match status" value="1"/>
</dbReference>
<sequence>MVTRHSTIWPQGMVARMMAPVAVMFVLVCLMGLIGLGTRARIQRSHAAVQASQRIGTDLTELRSLSRSLQRDALNLLLEPDRGELAVIHAKFAGRHAQMRAMLGRIAVDPLFVAEPRAGRYLRAQRTVLDSLFTVASSVQQGGRRTALQSFRTAVRPNERIASRLADQLIEDQGMRVAALQRRAAALEDQDLLVVSVTGLLLFACAAIATVIIVRRSVITPLAEIEAALTRIADGATDSGTPYIDRPDEIGRMARAIEVFRAAVLARERLERESAEQRTADIRRALDQEQGRRAARDAETARGAAVDSSVGVLEDEVAQVIAGLRSAAGQLSVTSGRLRGHSTAATGQLDDVRVAVTRAADGATDIAAAADQFMTALNGASETTRRSAQSSADAGEQAAVLVAQMEQVRQDARNVVQVVDSIRGIARQTDMLALNATIEAARAGEIGNGFAVVAGEVKALARQTERATVEITARVERMQGAAEEAGASLERIGTMIVAMIAGSDGLAASIGEQAISGTIINRNIAGAATDLEIISGRVADVAVAASGVDVLAGKLKGDAELVEASATAIDVALRRFFAQLHAAERPQPDGASLLALAVR</sequence>
<evidence type="ECO:0000313" key="8">
    <source>
        <dbReference type="EMBL" id="TXC70151.1"/>
    </source>
</evidence>
<keyword evidence="5" id="KW-0812">Transmembrane</keyword>
<feature type="domain" description="Methyl-accepting transducer" evidence="6">
    <location>
        <begin position="313"/>
        <end position="549"/>
    </location>
</feature>
<proteinExistence type="inferred from homology"/>
<keyword evidence="9" id="KW-1185">Reference proteome</keyword>
<accession>A0A5C6UD66</accession>
<protein>
    <submittedName>
        <fullName evidence="8">HAMP domain-containing protein</fullName>
    </submittedName>
</protein>
<evidence type="ECO:0000256" key="4">
    <source>
        <dbReference type="SAM" id="MobiDB-lite"/>
    </source>
</evidence>
<keyword evidence="5" id="KW-0472">Membrane</keyword>
<evidence type="ECO:0000256" key="3">
    <source>
        <dbReference type="PROSITE-ProRule" id="PRU00284"/>
    </source>
</evidence>
<dbReference type="InterPro" id="IPR003660">
    <property type="entry name" value="HAMP_dom"/>
</dbReference>
<evidence type="ECO:0000259" key="6">
    <source>
        <dbReference type="PROSITE" id="PS50111"/>
    </source>
</evidence>
<dbReference type="GO" id="GO:0007165">
    <property type="term" value="P:signal transduction"/>
    <property type="evidence" value="ECO:0007669"/>
    <property type="project" value="UniProtKB-KW"/>
</dbReference>
<evidence type="ECO:0000256" key="2">
    <source>
        <dbReference type="ARBA" id="ARBA00029447"/>
    </source>
</evidence>
<dbReference type="Pfam" id="PF00672">
    <property type="entry name" value="HAMP"/>
    <property type="match status" value="1"/>
</dbReference>
<feature type="region of interest" description="Disordered" evidence="4">
    <location>
        <begin position="281"/>
        <end position="300"/>
    </location>
</feature>
<dbReference type="InterPro" id="IPR004089">
    <property type="entry name" value="MCPsignal_dom"/>
</dbReference>
<dbReference type="OrthoDB" id="5292010at2"/>
<dbReference type="AlphaFoldDB" id="A0A5C6UD66"/>
<evidence type="ECO:0000256" key="5">
    <source>
        <dbReference type="SAM" id="Phobius"/>
    </source>
</evidence>
<dbReference type="Gene3D" id="1.10.287.950">
    <property type="entry name" value="Methyl-accepting chemotaxis protein"/>
    <property type="match status" value="1"/>
</dbReference>
<feature type="transmembrane region" description="Helical" evidence="5">
    <location>
        <begin position="192"/>
        <end position="214"/>
    </location>
</feature>
<dbReference type="SUPFAM" id="SSF58104">
    <property type="entry name" value="Methyl-accepting chemotaxis protein (MCP) signaling domain"/>
    <property type="match status" value="1"/>
</dbReference>